<dbReference type="AlphaFoldDB" id="A0A6A5Z6Q7"/>
<gene>
    <name evidence="2" type="ORF">BDV96DRAFT_576524</name>
</gene>
<accession>A0A6A5Z6Q7</accession>
<evidence type="ECO:0000313" key="3">
    <source>
        <dbReference type="Proteomes" id="UP000799770"/>
    </source>
</evidence>
<evidence type="ECO:0000313" key="2">
    <source>
        <dbReference type="EMBL" id="KAF2115130.1"/>
    </source>
</evidence>
<evidence type="ECO:0000259" key="1">
    <source>
        <dbReference type="Pfam" id="PF06985"/>
    </source>
</evidence>
<proteinExistence type="predicted"/>
<sequence length="665" mass="76272">MSDYQATDTGECSDMLDLCSECSRPEVLAYFSDIEVEKPSFETTVRRSSRSSRCRLCRFFATVATAKGLLVNDRTEVEYELGIGQQDVERFVEGDLELCCLTLGVARPGTIYIPWLIVPVGTLIGSDPVTCQFHQFHHDAIDYNVCRDWIRHCQDHHANCREPFRLEQTELIGHLRLIDCATRDIINASKESVYVALSYVWGDDTQSDSLPPIRGCLPEDTPTTINDAIDVVLRMRRRYLWVDKYCVDQTDEADKAIQLAMMDRVYSCADFTIIAAAGEGSSYGLPGVNKTQRRVTASVKIRGKTWIPFWRYQRYSILRTMWATRGWTYQEALFSRRRLFFTDEAIYFECNTWDQRETLQCDLRKMDSAAAAHLRLTGLYSEHIASTKVTDDPLVLGMYLRDYNSKQLSRQSDAINALRGVFRFLQDYMPTLQFFYGIPVWIPTGNENGNKVNQAFAIGLCWRNYGDQRLTRRHTFPSWSWAGWQGPVEYPGSGSTEDLEGIDVQIWLQKKKGELERLDATVLEKLAVHNPEAIGYTPELCIEATTVDFMLCSASLKDDGSQFVFFANHQGSWDPSPTTLEWVTFFEQQERMRDVVSGSLELKATGLLIGRMVLLLVSDGDYMERRGLMGRFGSMYRFGSSAEQVYGIFDIRDFFPTRRQKIFLR</sequence>
<dbReference type="EMBL" id="ML977324">
    <property type="protein sequence ID" value="KAF2115130.1"/>
    <property type="molecule type" value="Genomic_DNA"/>
</dbReference>
<dbReference type="Proteomes" id="UP000799770">
    <property type="component" value="Unassembled WGS sequence"/>
</dbReference>
<dbReference type="PANTHER" id="PTHR33112:SF1">
    <property type="entry name" value="HETEROKARYON INCOMPATIBILITY DOMAIN-CONTAINING PROTEIN"/>
    <property type="match status" value="1"/>
</dbReference>
<reference evidence="2" key="1">
    <citation type="journal article" date="2020" name="Stud. Mycol.">
        <title>101 Dothideomycetes genomes: a test case for predicting lifestyles and emergence of pathogens.</title>
        <authorList>
            <person name="Haridas S."/>
            <person name="Albert R."/>
            <person name="Binder M."/>
            <person name="Bloem J."/>
            <person name="Labutti K."/>
            <person name="Salamov A."/>
            <person name="Andreopoulos B."/>
            <person name="Baker S."/>
            <person name="Barry K."/>
            <person name="Bills G."/>
            <person name="Bluhm B."/>
            <person name="Cannon C."/>
            <person name="Castanera R."/>
            <person name="Culley D."/>
            <person name="Daum C."/>
            <person name="Ezra D."/>
            <person name="Gonzalez J."/>
            <person name="Henrissat B."/>
            <person name="Kuo A."/>
            <person name="Liang C."/>
            <person name="Lipzen A."/>
            <person name="Lutzoni F."/>
            <person name="Magnuson J."/>
            <person name="Mondo S."/>
            <person name="Nolan M."/>
            <person name="Ohm R."/>
            <person name="Pangilinan J."/>
            <person name="Park H.-J."/>
            <person name="Ramirez L."/>
            <person name="Alfaro M."/>
            <person name="Sun H."/>
            <person name="Tritt A."/>
            <person name="Yoshinaga Y."/>
            <person name="Zwiers L.-H."/>
            <person name="Turgeon B."/>
            <person name="Goodwin S."/>
            <person name="Spatafora J."/>
            <person name="Crous P."/>
            <person name="Grigoriev I."/>
        </authorList>
    </citation>
    <scope>NUCLEOTIDE SEQUENCE</scope>
    <source>
        <strain evidence="2">CBS 627.86</strain>
    </source>
</reference>
<keyword evidence="3" id="KW-1185">Reference proteome</keyword>
<name>A0A6A5Z6Q7_9PLEO</name>
<dbReference type="InterPro" id="IPR010730">
    <property type="entry name" value="HET"/>
</dbReference>
<organism evidence="2 3">
    <name type="scientific">Lophiotrema nucula</name>
    <dbReference type="NCBI Taxonomy" id="690887"/>
    <lineage>
        <taxon>Eukaryota</taxon>
        <taxon>Fungi</taxon>
        <taxon>Dikarya</taxon>
        <taxon>Ascomycota</taxon>
        <taxon>Pezizomycotina</taxon>
        <taxon>Dothideomycetes</taxon>
        <taxon>Pleosporomycetidae</taxon>
        <taxon>Pleosporales</taxon>
        <taxon>Lophiotremataceae</taxon>
        <taxon>Lophiotrema</taxon>
    </lineage>
</organism>
<dbReference type="Pfam" id="PF06985">
    <property type="entry name" value="HET"/>
    <property type="match status" value="1"/>
</dbReference>
<feature type="domain" description="Heterokaryon incompatibility" evidence="1">
    <location>
        <begin position="194"/>
        <end position="331"/>
    </location>
</feature>
<dbReference type="PANTHER" id="PTHR33112">
    <property type="entry name" value="DOMAIN PROTEIN, PUTATIVE-RELATED"/>
    <property type="match status" value="1"/>
</dbReference>
<protein>
    <submittedName>
        <fullName evidence="2">Heterokaryon incompatibility protein-domain-containing protein</fullName>
    </submittedName>
</protein>
<dbReference type="OrthoDB" id="5428863at2759"/>